<evidence type="ECO:0000313" key="3">
    <source>
        <dbReference type="EMBL" id="PNT56701.1"/>
    </source>
</evidence>
<dbReference type="Proteomes" id="UP000006729">
    <property type="component" value="Chromosome 1"/>
</dbReference>
<organism evidence="3 4">
    <name type="scientific">Populus trichocarpa</name>
    <name type="common">Western balsam poplar</name>
    <name type="synonym">Populus balsamifera subsp. trichocarpa</name>
    <dbReference type="NCBI Taxonomy" id="3694"/>
    <lineage>
        <taxon>Eukaryota</taxon>
        <taxon>Viridiplantae</taxon>
        <taxon>Streptophyta</taxon>
        <taxon>Embryophyta</taxon>
        <taxon>Tracheophyta</taxon>
        <taxon>Spermatophyta</taxon>
        <taxon>Magnoliopsida</taxon>
        <taxon>eudicotyledons</taxon>
        <taxon>Gunneridae</taxon>
        <taxon>Pentapetalae</taxon>
        <taxon>rosids</taxon>
        <taxon>fabids</taxon>
        <taxon>Malpighiales</taxon>
        <taxon>Salicaceae</taxon>
        <taxon>Saliceae</taxon>
        <taxon>Populus</taxon>
    </lineage>
</organism>
<feature type="signal peptide" evidence="2">
    <location>
        <begin position="1"/>
        <end position="24"/>
    </location>
</feature>
<dbReference type="AlphaFoldDB" id="U5GWV1"/>
<accession>U5GWV1</accession>
<keyword evidence="2" id="KW-0732">Signal</keyword>
<feature type="chain" id="PRO_5030178401" evidence="2">
    <location>
        <begin position="25"/>
        <end position="67"/>
    </location>
</feature>
<proteinExistence type="predicted"/>
<feature type="region of interest" description="Disordered" evidence="1">
    <location>
        <begin position="27"/>
        <end position="67"/>
    </location>
</feature>
<name>U5GWV1_POPTR</name>
<dbReference type="EMBL" id="CM009290">
    <property type="protein sequence ID" value="PNT56701.1"/>
    <property type="molecule type" value="Genomic_DNA"/>
</dbReference>
<evidence type="ECO:0000313" key="4">
    <source>
        <dbReference type="Proteomes" id="UP000006729"/>
    </source>
</evidence>
<evidence type="ECO:0000256" key="2">
    <source>
        <dbReference type="SAM" id="SignalP"/>
    </source>
</evidence>
<gene>
    <name evidence="3" type="ORF">POPTR_001G259500</name>
</gene>
<dbReference type="HOGENOM" id="CLU_2817189_0_0_1"/>
<keyword evidence="4" id="KW-1185">Reference proteome</keyword>
<protein>
    <submittedName>
        <fullName evidence="3">Uncharacterized protein</fullName>
    </submittedName>
</protein>
<dbReference type="InParanoid" id="U5GWV1"/>
<evidence type="ECO:0000256" key="1">
    <source>
        <dbReference type="SAM" id="MobiDB-lite"/>
    </source>
</evidence>
<reference evidence="3 4" key="1">
    <citation type="journal article" date="2006" name="Science">
        <title>The genome of black cottonwood, Populus trichocarpa (Torr. &amp; Gray).</title>
        <authorList>
            <person name="Tuskan G.A."/>
            <person name="Difazio S."/>
            <person name="Jansson S."/>
            <person name="Bohlmann J."/>
            <person name="Grigoriev I."/>
            <person name="Hellsten U."/>
            <person name="Putnam N."/>
            <person name="Ralph S."/>
            <person name="Rombauts S."/>
            <person name="Salamov A."/>
            <person name="Schein J."/>
            <person name="Sterck L."/>
            <person name="Aerts A."/>
            <person name="Bhalerao R.R."/>
            <person name="Bhalerao R.P."/>
            <person name="Blaudez D."/>
            <person name="Boerjan W."/>
            <person name="Brun A."/>
            <person name="Brunner A."/>
            <person name="Busov V."/>
            <person name="Campbell M."/>
            <person name="Carlson J."/>
            <person name="Chalot M."/>
            <person name="Chapman J."/>
            <person name="Chen G.L."/>
            <person name="Cooper D."/>
            <person name="Coutinho P.M."/>
            <person name="Couturier J."/>
            <person name="Covert S."/>
            <person name="Cronk Q."/>
            <person name="Cunningham R."/>
            <person name="Davis J."/>
            <person name="Degroeve S."/>
            <person name="Dejardin A."/>
            <person name="Depamphilis C."/>
            <person name="Detter J."/>
            <person name="Dirks B."/>
            <person name="Dubchak I."/>
            <person name="Duplessis S."/>
            <person name="Ehlting J."/>
            <person name="Ellis B."/>
            <person name="Gendler K."/>
            <person name="Goodstein D."/>
            <person name="Gribskov M."/>
            <person name="Grimwood J."/>
            <person name="Groover A."/>
            <person name="Gunter L."/>
            <person name="Hamberger B."/>
            <person name="Heinze B."/>
            <person name="Helariutta Y."/>
            <person name="Henrissat B."/>
            <person name="Holligan D."/>
            <person name="Holt R."/>
            <person name="Huang W."/>
            <person name="Islam-Faridi N."/>
            <person name="Jones S."/>
            <person name="Jones-Rhoades M."/>
            <person name="Jorgensen R."/>
            <person name="Joshi C."/>
            <person name="Kangasjarvi J."/>
            <person name="Karlsson J."/>
            <person name="Kelleher C."/>
            <person name="Kirkpatrick R."/>
            <person name="Kirst M."/>
            <person name="Kohler A."/>
            <person name="Kalluri U."/>
            <person name="Larimer F."/>
            <person name="Leebens-Mack J."/>
            <person name="Leple J.C."/>
            <person name="Locascio P."/>
            <person name="Lou Y."/>
            <person name="Lucas S."/>
            <person name="Martin F."/>
            <person name="Montanini B."/>
            <person name="Napoli C."/>
            <person name="Nelson D.R."/>
            <person name="Nelson C."/>
            <person name="Nieminen K."/>
            <person name="Nilsson O."/>
            <person name="Pereda V."/>
            <person name="Peter G."/>
            <person name="Philippe R."/>
            <person name="Pilate G."/>
            <person name="Poliakov A."/>
            <person name="Razumovskaya J."/>
            <person name="Richardson P."/>
            <person name="Rinaldi C."/>
            <person name="Ritland K."/>
            <person name="Rouze P."/>
            <person name="Ryaboy D."/>
            <person name="Schmutz J."/>
            <person name="Schrader J."/>
            <person name="Segerman B."/>
            <person name="Shin H."/>
            <person name="Siddiqui A."/>
            <person name="Sterky F."/>
            <person name="Terry A."/>
            <person name="Tsai C.J."/>
            <person name="Uberbacher E."/>
            <person name="Unneberg P."/>
            <person name="Vahala J."/>
            <person name="Wall K."/>
            <person name="Wessler S."/>
            <person name="Yang G."/>
            <person name="Yin T."/>
            <person name="Douglas C."/>
            <person name="Marra M."/>
            <person name="Sandberg G."/>
            <person name="Van de Peer Y."/>
            <person name="Rokhsar D."/>
        </authorList>
    </citation>
    <scope>NUCLEOTIDE SEQUENCE [LARGE SCALE GENOMIC DNA]</scope>
    <source>
        <strain evidence="4">cv. Nisqually</strain>
    </source>
</reference>
<sequence>MASPSRCHLVHAMVFGLLAINAAANIYDNEEPPSPPHDHEDPPLPYNHKNSVFQPSGLLNRGTPSPP</sequence>